<dbReference type="Pfam" id="PF00533">
    <property type="entry name" value="BRCT"/>
    <property type="match status" value="1"/>
</dbReference>
<feature type="domain" description="BRCT" evidence="7">
    <location>
        <begin position="767"/>
        <end position="850"/>
    </location>
</feature>
<comment type="subcellular location">
    <subcellularLocation>
        <location evidence="1">Nucleus</location>
    </subcellularLocation>
</comment>
<feature type="domain" description="BRCT" evidence="7">
    <location>
        <begin position="599"/>
        <end position="672"/>
    </location>
</feature>
<dbReference type="InterPro" id="IPR036420">
    <property type="entry name" value="BRCT_dom_sf"/>
</dbReference>
<proteinExistence type="predicted"/>
<dbReference type="EMBL" id="REGN01009945">
    <property type="protein sequence ID" value="RNA00045.1"/>
    <property type="molecule type" value="Genomic_DNA"/>
</dbReference>
<dbReference type="SMART" id="SM00292">
    <property type="entry name" value="BRCT"/>
    <property type="match status" value="6"/>
</dbReference>
<dbReference type="InterPro" id="IPR001357">
    <property type="entry name" value="BRCT_dom"/>
</dbReference>
<evidence type="ECO:0000256" key="3">
    <source>
        <dbReference type="ARBA" id="ARBA00023242"/>
    </source>
</evidence>
<dbReference type="OrthoDB" id="342264at2759"/>
<dbReference type="Pfam" id="PF12738">
    <property type="entry name" value="PTCB-BRCT"/>
    <property type="match status" value="1"/>
</dbReference>
<dbReference type="PANTHER" id="PTHR23196:SF1">
    <property type="entry name" value="PAX-INTERACTING PROTEIN 1"/>
    <property type="match status" value="1"/>
</dbReference>
<dbReference type="Gene3D" id="3.40.50.10190">
    <property type="entry name" value="BRCT domain"/>
    <property type="match status" value="6"/>
</dbReference>
<keyword evidence="9" id="KW-1185">Reference proteome</keyword>
<feature type="domain" description="BRCT" evidence="7">
    <location>
        <begin position="81"/>
        <end position="172"/>
    </location>
</feature>
<gene>
    <name evidence="8" type="ORF">BpHYR1_032434</name>
</gene>
<sequence length="983" mass="111863">MDEIIDSRVYYEEVNNQTISPKEWQENVDLSPINLNAETNFEFNSCVKYHDEPFDQNGNLKNVEISEKINTVPSSDPLTEIKSSLFSDVRYYTINCADPFIDQILENNGANKESYLTTFITHVIYDKNGEDPNSNADFCEAKEVFDLTIVTSNWFRSCLKCECLLPTKPFLASNENRLFAQIKAINVNMSENLAKEIHALLSYNGAELIDTDTNDVKTLNCQPTHAFSVNFDSRSEKLDSKLKLITPDWVTDSIKQNTLLDEKMYHPKYLKSGESDNILEEAFKPTEIEANKTYQEHTCENSSSTKKFSKNLTLFTNNSDKINYLQSHANNFICEQNIQIESSSESRNPETNSSNSNTQNEQKSTYDAHVICVDVSTVHNETNGHHVTTPSKPKPTTPKKILTKKKNSPDTKASYSLNDSMNEIFDSVINKQASEEKEALENFGLNTNGLQPLQVDLIQPVQNSGKLNFDLDLDGEPAASNENKSDSIKNNEINSNLLYGCVFYTKANEEIYPKDCFDDWENVIAKFGGKLLNHISLDDSASVSQITHFICPNRFTKCFKKAAENGIKVATVYWLEDVLQEQVYRSPWLVYHFPSPYEHKAGPLKNHIFSSHGFTSKEKLFIFQVVWLLGGKYSSYLSNINSFLIAKNLKGPKVEKAKCWSIPVVNANWLMELYLGNTYALNKPIEERYKNIPTCDNYNHFAFDTSMVQDFMKHWKNDLPLGPPLAFKSNNSVNTKYSSKRSEFDEKVDQSPNKMKKVGLTWQRSQSNIPIVLFTGIESSRTAQFQRDVIGLGGIIAKQPRQATLLVVDKIDRTAKLLKCISTVENIVSIKWIIDSKLNGRFLDPSDYQVKDEWFENYYGCSLKDSLERAKRRPMFNGLIFYLSPSVRPSYQDLTDMINAAGGSVTNDIPTLPMIHEPFIDEFKTNLKSKYVIVGSQADLCILKPFIEKKIPIYSEEIILSGVLNQQNFRLLKYPAQGPLPLK</sequence>
<evidence type="ECO:0000256" key="2">
    <source>
        <dbReference type="ARBA" id="ARBA00022763"/>
    </source>
</evidence>
<evidence type="ECO:0000313" key="9">
    <source>
        <dbReference type="Proteomes" id="UP000276133"/>
    </source>
</evidence>
<evidence type="ECO:0000256" key="6">
    <source>
        <dbReference type="SAM" id="MobiDB-lite"/>
    </source>
</evidence>
<accession>A0A3M7PMR4</accession>
<evidence type="ECO:0000256" key="5">
    <source>
        <dbReference type="ARBA" id="ARBA00030146"/>
    </source>
</evidence>
<feature type="region of interest" description="Disordered" evidence="6">
    <location>
        <begin position="379"/>
        <end position="415"/>
    </location>
</feature>
<keyword evidence="2" id="KW-0227">DNA damage</keyword>
<dbReference type="GO" id="GO:0044666">
    <property type="term" value="C:MLL3/4 complex"/>
    <property type="evidence" value="ECO:0007669"/>
    <property type="project" value="TreeGrafter"/>
</dbReference>
<dbReference type="SUPFAM" id="SSF52113">
    <property type="entry name" value="BRCT domain"/>
    <property type="match status" value="5"/>
</dbReference>
<evidence type="ECO:0000313" key="8">
    <source>
        <dbReference type="EMBL" id="RNA00045.1"/>
    </source>
</evidence>
<feature type="domain" description="BRCT" evidence="7">
    <location>
        <begin position="493"/>
        <end position="582"/>
    </location>
</feature>
<keyword evidence="3" id="KW-0539">Nucleus</keyword>
<feature type="region of interest" description="Disordered" evidence="6">
    <location>
        <begin position="341"/>
        <end position="364"/>
    </location>
</feature>
<evidence type="ECO:0000259" key="7">
    <source>
        <dbReference type="PROSITE" id="PS50172"/>
    </source>
</evidence>
<dbReference type="AlphaFoldDB" id="A0A3M7PMR4"/>
<name>A0A3M7PMR4_BRAPC</name>
<evidence type="ECO:0000256" key="4">
    <source>
        <dbReference type="ARBA" id="ARBA00023858"/>
    </source>
</evidence>
<reference evidence="8 9" key="1">
    <citation type="journal article" date="2018" name="Sci. Rep.">
        <title>Genomic signatures of local adaptation to the degree of environmental predictability in rotifers.</title>
        <authorList>
            <person name="Franch-Gras L."/>
            <person name="Hahn C."/>
            <person name="Garcia-Roger E.M."/>
            <person name="Carmona M.J."/>
            <person name="Serra M."/>
            <person name="Gomez A."/>
        </authorList>
    </citation>
    <scope>NUCLEOTIDE SEQUENCE [LARGE SCALE GENOMIC DNA]</scope>
    <source>
        <strain evidence="8">HYR1</strain>
    </source>
</reference>
<dbReference type="PANTHER" id="PTHR23196">
    <property type="entry name" value="PAX TRANSCRIPTION ACTIVATION DOMAIN INTERACTING PROTEIN"/>
    <property type="match status" value="1"/>
</dbReference>
<feature type="domain" description="BRCT" evidence="7">
    <location>
        <begin position="871"/>
        <end position="976"/>
    </location>
</feature>
<dbReference type="STRING" id="10195.A0A3M7PMR4"/>
<dbReference type="Pfam" id="PF16770">
    <property type="entry name" value="RTT107_BRCT_5"/>
    <property type="match status" value="1"/>
</dbReference>
<dbReference type="Pfam" id="PF16589">
    <property type="entry name" value="BRCT_2"/>
    <property type="match status" value="1"/>
</dbReference>
<dbReference type="Proteomes" id="UP000276133">
    <property type="component" value="Unassembled WGS sequence"/>
</dbReference>
<organism evidence="8 9">
    <name type="scientific">Brachionus plicatilis</name>
    <name type="common">Marine rotifer</name>
    <name type="synonym">Brachionus muelleri</name>
    <dbReference type="NCBI Taxonomy" id="10195"/>
    <lineage>
        <taxon>Eukaryota</taxon>
        <taxon>Metazoa</taxon>
        <taxon>Spiralia</taxon>
        <taxon>Gnathifera</taxon>
        <taxon>Rotifera</taxon>
        <taxon>Eurotatoria</taxon>
        <taxon>Monogononta</taxon>
        <taxon>Pseudotrocha</taxon>
        <taxon>Ploima</taxon>
        <taxon>Brachionidae</taxon>
        <taxon>Brachionus</taxon>
    </lineage>
</organism>
<dbReference type="InterPro" id="IPR051579">
    <property type="entry name" value="DDR_Transcriptional_Reg"/>
</dbReference>
<dbReference type="PROSITE" id="PS50172">
    <property type="entry name" value="BRCT"/>
    <property type="match status" value="6"/>
</dbReference>
<evidence type="ECO:0000256" key="1">
    <source>
        <dbReference type="ARBA" id="ARBA00004123"/>
    </source>
</evidence>
<feature type="domain" description="BRCT" evidence="7">
    <location>
        <begin position="174"/>
        <end position="267"/>
    </location>
</feature>
<comment type="caution">
    <text evidence="8">The sequence shown here is derived from an EMBL/GenBank/DDBJ whole genome shotgun (WGS) entry which is preliminary data.</text>
</comment>
<protein>
    <recommendedName>
        <fullName evidence="4">PAX-interacting protein 1</fullName>
    </recommendedName>
    <alternativeName>
        <fullName evidence="5">PAX transactivation activation domain-interacting protein</fullName>
    </alternativeName>
</protein>
<dbReference type="GO" id="GO:0006974">
    <property type="term" value="P:DNA damage response"/>
    <property type="evidence" value="ECO:0007669"/>
    <property type="project" value="UniProtKB-KW"/>
</dbReference>